<gene>
    <name evidence="1" type="ORF">PAHAL_9G354900</name>
</gene>
<dbReference type="AlphaFoldDB" id="A0A2T8I3J9"/>
<dbReference type="EMBL" id="CM008054">
    <property type="protein sequence ID" value="PVH32257.1"/>
    <property type="molecule type" value="Genomic_DNA"/>
</dbReference>
<sequence length="92" mass="10652">MFIHILIQKKEFLVVIYVDNFVFAIKKGPESERVSQSFQQMLKESLAELKLFLKSLELIREVSKPCYNYIISGVLVSIHSDGLMKAPMNKFL</sequence>
<dbReference type="Gramene" id="PVH32257">
    <property type="protein sequence ID" value="PVH32257"/>
    <property type="gene ID" value="PAHAL_9G354900"/>
</dbReference>
<name>A0A2T8I3J9_9POAL</name>
<accession>A0A2T8I3J9</accession>
<dbReference type="Proteomes" id="UP000243499">
    <property type="component" value="Chromosome 9"/>
</dbReference>
<protein>
    <submittedName>
        <fullName evidence="1">Uncharacterized protein</fullName>
    </submittedName>
</protein>
<reference evidence="1" key="1">
    <citation type="submission" date="2018-04" db="EMBL/GenBank/DDBJ databases">
        <title>WGS assembly of Panicum hallii.</title>
        <authorList>
            <person name="Lovell J."/>
            <person name="Jenkins J."/>
            <person name="Lowry D."/>
            <person name="Mamidi S."/>
            <person name="Sreedasyam A."/>
            <person name="Weng X."/>
            <person name="Barry K."/>
            <person name="Bonette J."/>
            <person name="Campitelli B."/>
            <person name="Daum C."/>
            <person name="Gordon S."/>
            <person name="Gould B."/>
            <person name="Lipzen A."/>
            <person name="Macqueen A."/>
            <person name="Palacio-Mejia J."/>
            <person name="Plott C."/>
            <person name="Shakirov E."/>
            <person name="Shu S."/>
            <person name="Yoshinaga Y."/>
            <person name="Zane M."/>
            <person name="Rokhsar D."/>
            <person name="Grimwood J."/>
            <person name="Schmutz J."/>
            <person name="Juenger T."/>
        </authorList>
    </citation>
    <scope>NUCLEOTIDE SEQUENCE [LARGE SCALE GENOMIC DNA]</scope>
    <source>
        <strain evidence="1">FIL2</strain>
    </source>
</reference>
<evidence type="ECO:0000313" key="1">
    <source>
        <dbReference type="EMBL" id="PVH32257.1"/>
    </source>
</evidence>
<organism evidence="1">
    <name type="scientific">Panicum hallii</name>
    <dbReference type="NCBI Taxonomy" id="206008"/>
    <lineage>
        <taxon>Eukaryota</taxon>
        <taxon>Viridiplantae</taxon>
        <taxon>Streptophyta</taxon>
        <taxon>Embryophyta</taxon>
        <taxon>Tracheophyta</taxon>
        <taxon>Spermatophyta</taxon>
        <taxon>Magnoliopsida</taxon>
        <taxon>Liliopsida</taxon>
        <taxon>Poales</taxon>
        <taxon>Poaceae</taxon>
        <taxon>PACMAD clade</taxon>
        <taxon>Panicoideae</taxon>
        <taxon>Panicodae</taxon>
        <taxon>Paniceae</taxon>
        <taxon>Panicinae</taxon>
        <taxon>Panicum</taxon>
        <taxon>Panicum sect. Panicum</taxon>
    </lineage>
</organism>
<proteinExistence type="predicted"/>